<dbReference type="InterPro" id="IPR036179">
    <property type="entry name" value="Ig-like_dom_sf"/>
</dbReference>
<evidence type="ECO:0000256" key="9">
    <source>
        <dbReference type="SAM" id="Phobius"/>
    </source>
</evidence>
<dbReference type="SMART" id="SM00409">
    <property type="entry name" value="IG"/>
    <property type="match status" value="2"/>
</dbReference>
<dbReference type="InterPro" id="IPR051427">
    <property type="entry name" value="Nectin/Nectin-like"/>
</dbReference>
<evidence type="ECO:0000313" key="12">
    <source>
        <dbReference type="EMBL" id="CAB1426929.1"/>
    </source>
</evidence>
<proteinExistence type="predicted"/>
<feature type="chain" id="PRO_5040238523" description="Ig-like domain-containing protein" evidence="10">
    <location>
        <begin position="20"/>
        <end position="799"/>
    </location>
</feature>
<protein>
    <recommendedName>
        <fullName evidence="11">Ig-like domain-containing protein</fullName>
    </recommendedName>
</protein>
<feature type="region of interest" description="Disordered" evidence="8">
    <location>
        <begin position="753"/>
        <end position="799"/>
    </location>
</feature>
<comment type="caution">
    <text evidence="12">The sequence shown here is derived from an EMBL/GenBank/DDBJ whole genome shotgun (WGS) entry which is preliminary data.</text>
</comment>
<dbReference type="Proteomes" id="UP001153269">
    <property type="component" value="Unassembled WGS sequence"/>
</dbReference>
<evidence type="ECO:0000256" key="10">
    <source>
        <dbReference type="SAM" id="SignalP"/>
    </source>
</evidence>
<dbReference type="Pfam" id="PF13927">
    <property type="entry name" value="Ig_3"/>
    <property type="match status" value="1"/>
</dbReference>
<keyword evidence="7" id="KW-0175">Coiled coil</keyword>
<dbReference type="SUPFAM" id="SSF48726">
    <property type="entry name" value="Immunoglobulin"/>
    <property type="match status" value="2"/>
</dbReference>
<keyword evidence="9" id="KW-1133">Transmembrane helix</keyword>
<feature type="transmembrane region" description="Helical" evidence="9">
    <location>
        <begin position="300"/>
        <end position="323"/>
    </location>
</feature>
<feature type="domain" description="Ig-like" evidence="11">
    <location>
        <begin position="199"/>
        <end position="284"/>
    </location>
</feature>
<dbReference type="PANTHER" id="PTHR23277">
    <property type="entry name" value="NECTIN-RELATED"/>
    <property type="match status" value="1"/>
</dbReference>
<feature type="signal peptide" evidence="10">
    <location>
        <begin position="1"/>
        <end position="19"/>
    </location>
</feature>
<evidence type="ECO:0000256" key="3">
    <source>
        <dbReference type="ARBA" id="ARBA00022737"/>
    </source>
</evidence>
<evidence type="ECO:0000256" key="4">
    <source>
        <dbReference type="ARBA" id="ARBA00023136"/>
    </source>
</evidence>
<keyword evidence="4 9" id="KW-0472">Membrane</keyword>
<dbReference type="InterPro" id="IPR013106">
    <property type="entry name" value="Ig_V-set"/>
</dbReference>
<evidence type="ECO:0000256" key="1">
    <source>
        <dbReference type="ARBA" id="ARBA00004370"/>
    </source>
</evidence>
<dbReference type="AlphaFoldDB" id="A0A9N7UAZ5"/>
<dbReference type="Pfam" id="PF07686">
    <property type="entry name" value="V-set"/>
    <property type="match status" value="1"/>
</dbReference>
<evidence type="ECO:0000313" key="13">
    <source>
        <dbReference type="Proteomes" id="UP001153269"/>
    </source>
</evidence>
<keyword evidence="3" id="KW-0677">Repeat</keyword>
<evidence type="ECO:0000256" key="8">
    <source>
        <dbReference type="SAM" id="MobiDB-lite"/>
    </source>
</evidence>
<comment type="subcellular location">
    <subcellularLocation>
        <location evidence="1">Membrane</location>
    </subcellularLocation>
</comment>
<organism evidence="12 13">
    <name type="scientific">Pleuronectes platessa</name>
    <name type="common">European plaice</name>
    <dbReference type="NCBI Taxonomy" id="8262"/>
    <lineage>
        <taxon>Eukaryota</taxon>
        <taxon>Metazoa</taxon>
        <taxon>Chordata</taxon>
        <taxon>Craniata</taxon>
        <taxon>Vertebrata</taxon>
        <taxon>Euteleostomi</taxon>
        <taxon>Actinopterygii</taxon>
        <taxon>Neopterygii</taxon>
        <taxon>Teleostei</taxon>
        <taxon>Neoteleostei</taxon>
        <taxon>Acanthomorphata</taxon>
        <taxon>Carangaria</taxon>
        <taxon>Pleuronectiformes</taxon>
        <taxon>Pleuronectoidei</taxon>
        <taxon>Pleuronectidae</taxon>
        <taxon>Pleuronectes</taxon>
    </lineage>
</organism>
<dbReference type="SMART" id="SM00408">
    <property type="entry name" value="IGc2"/>
    <property type="match status" value="2"/>
</dbReference>
<dbReference type="InterPro" id="IPR003599">
    <property type="entry name" value="Ig_sub"/>
</dbReference>
<gene>
    <name evidence="12" type="ORF">PLEPLA_LOCUS14867</name>
</gene>
<keyword evidence="9" id="KW-0812">Transmembrane</keyword>
<dbReference type="PANTHER" id="PTHR23277:SF11">
    <property type="entry name" value="NECTIN-4"/>
    <property type="match status" value="1"/>
</dbReference>
<dbReference type="InterPro" id="IPR013783">
    <property type="entry name" value="Ig-like_fold"/>
</dbReference>
<feature type="domain" description="Ig-like" evidence="11">
    <location>
        <begin position="27"/>
        <end position="134"/>
    </location>
</feature>
<accession>A0A9N7UAZ5</accession>
<keyword evidence="6" id="KW-0325">Glycoprotein</keyword>
<evidence type="ECO:0000259" key="11">
    <source>
        <dbReference type="PROSITE" id="PS50835"/>
    </source>
</evidence>
<keyword evidence="13" id="KW-1185">Reference proteome</keyword>
<dbReference type="Gene3D" id="2.60.40.10">
    <property type="entry name" value="Immunoglobulins"/>
    <property type="match status" value="2"/>
</dbReference>
<evidence type="ECO:0000256" key="6">
    <source>
        <dbReference type="ARBA" id="ARBA00023180"/>
    </source>
</evidence>
<feature type="compositionally biased region" description="Basic and acidic residues" evidence="8">
    <location>
        <begin position="715"/>
        <end position="727"/>
    </location>
</feature>
<keyword evidence="2 10" id="KW-0732">Signal</keyword>
<evidence type="ECO:0000256" key="2">
    <source>
        <dbReference type="ARBA" id="ARBA00022729"/>
    </source>
</evidence>
<evidence type="ECO:0000256" key="7">
    <source>
        <dbReference type="SAM" id="Coils"/>
    </source>
</evidence>
<dbReference type="EMBL" id="CADEAL010000926">
    <property type="protein sequence ID" value="CAB1426929.1"/>
    <property type="molecule type" value="Genomic_DNA"/>
</dbReference>
<dbReference type="GO" id="GO:0007157">
    <property type="term" value="P:heterophilic cell-cell adhesion via plasma membrane cell adhesion molecules"/>
    <property type="evidence" value="ECO:0007669"/>
    <property type="project" value="TreeGrafter"/>
</dbReference>
<feature type="coiled-coil region" evidence="7">
    <location>
        <begin position="324"/>
        <end position="351"/>
    </location>
</feature>
<dbReference type="GO" id="GO:0005912">
    <property type="term" value="C:adherens junction"/>
    <property type="evidence" value="ECO:0007669"/>
    <property type="project" value="TreeGrafter"/>
</dbReference>
<name>A0A9N7UAZ5_PLEPL</name>
<reference evidence="12" key="1">
    <citation type="submission" date="2020-03" db="EMBL/GenBank/DDBJ databases">
        <authorList>
            <person name="Weist P."/>
        </authorList>
    </citation>
    <scope>NUCLEOTIDE SEQUENCE</scope>
</reference>
<dbReference type="InterPro" id="IPR007110">
    <property type="entry name" value="Ig-like_dom"/>
</dbReference>
<dbReference type="GO" id="GO:0007156">
    <property type="term" value="P:homophilic cell adhesion via plasma membrane adhesion molecules"/>
    <property type="evidence" value="ECO:0007669"/>
    <property type="project" value="TreeGrafter"/>
</dbReference>
<keyword evidence="5" id="KW-1015">Disulfide bond</keyword>
<sequence length="799" mass="89902">MQCVRSLTLLLLLVVKVHGDFVEPPQPHTSLCSLAESQTRLPCRYQPVGGEKVVEVTWYKELADGSKDQIITAHFSEGHTEFGRYSGRVKFESSSPTENSALLIPSTEESDEGSYICHISTFPHGTFERHITLTVWILPISSLDPVILKEGDSYRLAATCKAEGRPRPRLSWDTDLPGQAKKDIREGPISNLLEVQYPPDATITSVSGDWFVGLENAELVCDSGGNPKPQDFNWTRRGGALPDGVFVIGGKLVFGRTLRLNDSGVYECVAKNFAGAGKAEYSVTIAESSQRKGFTNDENFLLIVLGSSAASLVLVLILVVLLVNRHHRNRNRKLKRQLTEKTDEIKKLRENNNLNIPTSLNPSEGVELGSLVVQQDDSGSLRQTGLGRIKVERRMWLGFTLMNSNRSLERPVNKLSQSLPCTNCSFPGGVDLAELGRPVVQHDGSWSLRQTGMDGEKEVQRRRSESMVMRSNMSPERPIYKFSQSLPCRHRSFPVRVELDEVVRPVGQHNGSGSLRQTGMDGDEEETRRWLELVRMSSNLSLERPIHKVSQSMLGGKWSTLGGVELDELGRLVIWQDGRESLRQTEMDGEKEEHRRSVESFPKNSNKFQERPIYNLSQSLPCKDRSFPVGVELDEVVRPVVKHNGSMFLRQTGMDGEEEEDRRRLESFPNNTNKLKERPIYKCSQSKLGGKWSTLGGVELDEQGRLVVWHDGRDNLRRTGMDGEKEERRRRRNKSLDSGLPSYLVPLKVLQEEGPRELDLGEGGSPRVEDWAPTQSVEEDREEQPLIDLRGAHQSRLLQ</sequence>
<evidence type="ECO:0000256" key="5">
    <source>
        <dbReference type="ARBA" id="ARBA00023157"/>
    </source>
</evidence>
<dbReference type="InterPro" id="IPR003598">
    <property type="entry name" value="Ig_sub2"/>
</dbReference>
<dbReference type="PROSITE" id="PS50835">
    <property type="entry name" value="IG_LIKE"/>
    <property type="match status" value="2"/>
</dbReference>
<dbReference type="GO" id="GO:0016020">
    <property type="term" value="C:membrane"/>
    <property type="evidence" value="ECO:0007669"/>
    <property type="project" value="UniProtKB-SubCell"/>
</dbReference>
<feature type="region of interest" description="Disordered" evidence="8">
    <location>
        <begin position="715"/>
        <end position="737"/>
    </location>
</feature>